<proteinExistence type="predicted"/>
<sequence length="591" mass="62633">MSDLTRIGCAAGFWGDTNSAAFQLVRQGNIDYLVFDYLAEVTLSIMAGARMKDANAGYAHDFVTQVMAPLAREIKDKGIKVISNAGGVNPRACRDALRKVFAEAGVEMNIALVEGDDLNPRRAEFTDCREMDTGAALPPITVTMNAYLGALPIKAALDAGADLVLTGRIADSALVLGPLLHEFQWPDDDYDRLAQGSLAGHLIECGAQCTGGNFTDWRDVPGFDNMGFPVAECHRDGTVVITKPADTGGLVTPATVGEQLLYEIGDPRQYILPDVVCDFTNVTLTQDGPDRVKVSGARGLPPTDTYKVSATYPDGQRITASFLMGGIDAPAKGQVVADAILGKVAAQFKQAGLAPFRDVSVEILGSEATYGNQARRQDSREVVVKIAALHDDRKALGLFAREIAQAATGMAPGLSGLVGGRPKPMPRIRLYSTLIGKQKVPVTVDVNGETLPVAIPAGEPLTKPAPQADGETASGDTEVPLVKLAWARSGDKGNHANIGVIARDPVYLPYLRAALSEAAVADHMRHVLDPETGSVSRWELPGMHAFNFLLRNALGGGGIASLRIDPQGKAFAQQLLDMPVAVPNTLAASLH</sequence>
<evidence type="ECO:0000259" key="3">
    <source>
        <dbReference type="Pfam" id="PF23544"/>
    </source>
</evidence>
<evidence type="ECO:0000313" key="5">
    <source>
        <dbReference type="Proteomes" id="UP001107961"/>
    </source>
</evidence>
<dbReference type="PANTHER" id="PTHR47708">
    <property type="match status" value="1"/>
</dbReference>
<accession>A0A9Q3VZ69</accession>
<protein>
    <submittedName>
        <fullName evidence="4">DUF1446 domain-containing protein</fullName>
    </submittedName>
</protein>
<dbReference type="EMBL" id="JAJVKT010000003">
    <property type="protein sequence ID" value="MCE7507740.1"/>
    <property type="molecule type" value="Genomic_DNA"/>
</dbReference>
<dbReference type="Pfam" id="PF23544">
    <property type="entry name" value="AtuA_ferredoxin"/>
    <property type="match status" value="1"/>
</dbReference>
<feature type="domain" description="AtuA-like ferredoxin-fold" evidence="3">
    <location>
        <begin position="479"/>
        <end position="580"/>
    </location>
</feature>
<comment type="caution">
    <text evidence="4">The sequence shown here is derived from an EMBL/GenBank/DDBJ whole genome shotgun (WGS) entry which is preliminary data.</text>
</comment>
<dbReference type="Proteomes" id="UP001107961">
    <property type="component" value="Unassembled WGS sequence"/>
</dbReference>
<organism evidence="4 5">
    <name type="scientific">Alloalcanivorax xenomutans</name>
    <dbReference type="NCBI Taxonomy" id="1094342"/>
    <lineage>
        <taxon>Bacteria</taxon>
        <taxon>Pseudomonadati</taxon>
        <taxon>Pseudomonadota</taxon>
        <taxon>Gammaproteobacteria</taxon>
        <taxon>Oceanospirillales</taxon>
        <taxon>Alcanivoracaceae</taxon>
        <taxon>Alloalcanivorax</taxon>
    </lineage>
</organism>
<evidence type="ECO:0000259" key="2">
    <source>
        <dbReference type="Pfam" id="PF07287"/>
    </source>
</evidence>
<keyword evidence="5" id="KW-1185">Reference proteome</keyword>
<feature type="region of interest" description="Disordered" evidence="1">
    <location>
        <begin position="455"/>
        <end position="474"/>
    </location>
</feature>
<gene>
    <name evidence="4" type="ORF">LZG35_03760</name>
</gene>
<dbReference type="RefSeq" id="WP_233925056.1">
    <property type="nucleotide sequence ID" value="NZ_JAJVKT010000003.1"/>
</dbReference>
<evidence type="ECO:0000313" key="4">
    <source>
        <dbReference type="EMBL" id="MCE7507740.1"/>
    </source>
</evidence>
<feature type="domain" description="Acyclic terpene utilisation N-terminal" evidence="2">
    <location>
        <begin position="6"/>
        <end position="445"/>
    </location>
</feature>
<reference evidence="4" key="1">
    <citation type="submission" date="2022-01" db="EMBL/GenBank/DDBJ databases">
        <authorList>
            <person name="Karlyshev A.V."/>
            <person name="Jaspars M."/>
        </authorList>
    </citation>
    <scope>NUCLEOTIDE SEQUENCE</scope>
    <source>
        <strain evidence="4">AGSA3-2</strain>
    </source>
</reference>
<dbReference type="AlphaFoldDB" id="A0A9Q3VZ69"/>
<dbReference type="PANTHER" id="PTHR47708:SF2">
    <property type="entry name" value="SI:CH73-132F6.5"/>
    <property type="match status" value="1"/>
</dbReference>
<name>A0A9Q3VZ69_9GAMM</name>
<dbReference type="InterPro" id="IPR010839">
    <property type="entry name" value="AtuA_N"/>
</dbReference>
<evidence type="ECO:0000256" key="1">
    <source>
        <dbReference type="SAM" id="MobiDB-lite"/>
    </source>
</evidence>
<dbReference type="InterPro" id="IPR056362">
    <property type="entry name" value="AtuA-like_ferredoxin_dom"/>
</dbReference>
<dbReference type="Pfam" id="PF07287">
    <property type="entry name" value="AtuA"/>
    <property type="match status" value="1"/>
</dbReference>